<dbReference type="Pfam" id="PF02563">
    <property type="entry name" value="Poly_export"/>
    <property type="match status" value="1"/>
</dbReference>
<evidence type="ECO:0000256" key="13">
    <source>
        <dbReference type="ARBA" id="ARBA00023237"/>
    </source>
</evidence>
<feature type="domain" description="Polysaccharide export protein N-terminal" evidence="16">
    <location>
        <begin position="104"/>
        <end position="194"/>
    </location>
</feature>
<keyword evidence="10" id="KW-0626">Porin</keyword>
<dbReference type="Gene3D" id="3.10.560.10">
    <property type="entry name" value="Outer membrane lipoprotein wza domain like"/>
    <property type="match status" value="2"/>
</dbReference>
<comment type="subcellular location">
    <subcellularLocation>
        <location evidence="1">Cell outer membrane</location>
        <topology evidence="1">Multi-pass membrane protein</topology>
    </subcellularLocation>
</comment>
<evidence type="ECO:0000256" key="7">
    <source>
        <dbReference type="ARBA" id="ARBA00022729"/>
    </source>
</evidence>
<evidence type="ECO:0000256" key="2">
    <source>
        <dbReference type="ARBA" id="ARBA00009450"/>
    </source>
</evidence>
<dbReference type="EMBL" id="FCNY02000034">
    <property type="protein sequence ID" value="SAL70419.1"/>
    <property type="molecule type" value="Genomic_DNA"/>
</dbReference>
<evidence type="ECO:0000256" key="15">
    <source>
        <dbReference type="SAM" id="SignalP"/>
    </source>
</evidence>
<protein>
    <submittedName>
        <fullName evidence="18">Polysaccharide export protein</fullName>
    </submittedName>
</protein>
<dbReference type="InterPro" id="IPR003715">
    <property type="entry name" value="Poly_export_N"/>
</dbReference>
<evidence type="ECO:0000256" key="14">
    <source>
        <dbReference type="ARBA" id="ARBA00023288"/>
    </source>
</evidence>
<dbReference type="GO" id="GO:0009279">
    <property type="term" value="C:cell outer membrane"/>
    <property type="evidence" value="ECO:0007669"/>
    <property type="project" value="UniProtKB-SubCell"/>
</dbReference>
<comment type="similarity">
    <text evidence="2">Belongs to the BexD/CtrA/VexA family.</text>
</comment>
<evidence type="ECO:0000313" key="19">
    <source>
        <dbReference type="Proteomes" id="UP000054740"/>
    </source>
</evidence>
<dbReference type="InterPro" id="IPR054765">
    <property type="entry name" value="SLBB_dom"/>
</dbReference>
<evidence type="ECO:0000256" key="3">
    <source>
        <dbReference type="ARBA" id="ARBA00022448"/>
    </source>
</evidence>
<dbReference type="RefSeq" id="WP_235024420.1">
    <property type="nucleotide sequence ID" value="NZ_FCNY02000034.1"/>
</dbReference>
<evidence type="ECO:0000256" key="4">
    <source>
        <dbReference type="ARBA" id="ARBA00022452"/>
    </source>
</evidence>
<accession>A0A158JPN5</accession>
<dbReference type="GO" id="GO:0015288">
    <property type="term" value="F:porin activity"/>
    <property type="evidence" value="ECO:0007669"/>
    <property type="project" value="UniProtKB-KW"/>
</dbReference>
<organism evidence="18 19">
    <name type="scientific">Caballeronia cordobensis</name>
    <name type="common">Burkholderia cordobensis</name>
    <dbReference type="NCBI Taxonomy" id="1353886"/>
    <lineage>
        <taxon>Bacteria</taxon>
        <taxon>Pseudomonadati</taxon>
        <taxon>Pseudomonadota</taxon>
        <taxon>Betaproteobacteria</taxon>
        <taxon>Burkholderiales</taxon>
        <taxon>Burkholderiaceae</taxon>
        <taxon>Caballeronia</taxon>
    </lineage>
</organism>
<keyword evidence="19" id="KW-1185">Reference proteome</keyword>
<reference evidence="19" key="1">
    <citation type="submission" date="2016-01" db="EMBL/GenBank/DDBJ databases">
        <authorList>
            <person name="Peeters C."/>
        </authorList>
    </citation>
    <scope>NUCLEOTIDE SEQUENCE [LARGE SCALE GENOMIC DNA]</scope>
</reference>
<dbReference type="Gene3D" id="3.30.1950.10">
    <property type="entry name" value="wza like domain"/>
    <property type="match status" value="1"/>
</dbReference>
<feature type="signal peptide" evidence="15">
    <location>
        <begin position="1"/>
        <end position="36"/>
    </location>
</feature>
<evidence type="ECO:0000313" key="18">
    <source>
        <dbReference type="EMBL" id="SAL70419.1"/>
    </source>
</evidence>
<feature type="domain" description="SLBB" evidence="17">
    <location>
        <begin position="201"/>
        <end position="278"/>
    </location>
</feature>
<evidence type="ECO:0000259" key="17">
    <source>
        <dbReference type="Pfam" id="PF22461"/>
    </source>
</evidence>
<keyword evidence="14" id="KW-0449">Lipoprotein</keyword>
<keyword evidence="13" id="KW-0998">Cell outer membrane</keyword>
<evidence type="ECO:0000256" key="10">
    <source>
        <dbReference type="ARBA" id="ARBA00023114"/>
    </source>
</evidence>
<dbReference type="GO" id="GO:0046930">
    <property type="term" value="C:pore complex"/>
    <property type="evidence" value="ECO:0007669"/>
    <property type="project" value="UniProtKB-KW"/>
</dbReference>
<dbReference type="InterPro" id="IPR049712">
    <property type="entry name" value="Poly_export"/>
</dbReference>
<keyword evidence="8" id="KW-0625">Polysaccharide transport</keyword>
<feature type="chain" id="PRO_5011108826" evidence="15">
    <location>
        <begin position="37"/>
        <end position="397"/>
    </location>
</feature>
<name>A0A158JPN5_CABCO</name>
<dbReference type="AlphaFoldDB" id="A0A158JPN5"/>
<keyword evidence="3" id="KW-0813">Transport</keyword>
<gene>
    <name evidence="18" type="ORF">AWB70_07138</name>
</gene>
<feature type="domain" description="SLBB" evidence="17">
    <location>
        <begin position="285"/>
        <end position="367"/>
    </location>
</feature>
<evidence type="ECO:0000256" key="6">
    <source>
        <dbReference type="ARBA" id="ARBA00022692"/>
    </source>
</evidence>
<dbReference type="PROSITE" id="PS51257">
    <property type="entry name" value="PROKAR_LIPOPROTEIN"/>
    <property type="match status" value="1"/>
</dbReference>
<dbReference type="PANTHER" id="PTHR33619:SF3">
    <property type="entry name" value="POLYSACCHARIDE EXPORT PROTEIN GFCE-RELATED"/>
    <property type="match status" value="1"/>
</dbReference>
<keyword evidence="4" id="KW-1134">Transmembrane beta strand</keyword>
<evidence type="ECO:0000256" key="9">
    <source>
        <dbReference type="ARBA" id="ARBA00023065"/>
    </source>
</evidence>
<keyword evidence="12" id="KW-0564">Palmitate</keyword>
<evidence type="ECO:0000256" key="8">
    <source>
        <dbReference type="ARBA" id="ARBA00023047"/>
    </source>
</evidence>
<evidence type="ECO:0000256" key="12">
    <source>
        <dbReference type="ARBA" id="ARBA00023139"/>
    </source>
</evidence>
<evidence type="ECO:0000256" key="1">
    <source>
        <dbReference type="ARBA" id="ARBA00004571"/>
    </source>
</evidence>
<sequence>MKQSISPVSQPTRRMTFPKRAIALAFSALLSACAFAPGFRMPVAPGGDTPDRAGEYTVASGPHIEATAATPAVPITELDLAFVKRLADERKSSQQDVKGLFGAPDVYTVGASDVLQIVVWDHPELNAALGSTANQTSSKASDPASGFVVDQSGNLHFPYAGTLAVAGLRTEQIQQRLASALATYFVKPQVTVRVASYRSREVYVDGQVHTPGALSLTDVPLNFYDAIARAGGFNDSADQSDVVLVRNGASHRIDVPQILAQGLNPSKLYLKAGDLLRVNSRDDNDVYVMGEVSKPGSASPRRDGRLSLADALSQAGSINSNTADTAQMFVIRSRNGEPQVFHLDSRSPVSMLVAKEFELRPKDIVYVDGSGLVRFNRVISLLMPLINTGLTAGVIAK</sequence>
<dbReference type="Pfam" id="PF22461">
    <property type="entry name" value="SLBB_2"/>
    <property type="match status" value="2"/>
</dbReference>
<evidence type="ECO:0000256" key="11">
    <source>
        <dbReference type="ARBA" id="ARBA00023136"/>
    </source>
</evidence>
<evidence type="ECO:0000256" key="5">
    <source>
        <dbReference type="ARBA" id="ARBA00022597"/>
    </source>
</evidence>
<dbReference type="GO" id="GO:0006811">
    <property type="term" value="P:monoatomic ion transport"/>
    <property type="evidence" value="ECO:0007669"/>
    <property type="project" value="UniProtKB-KW"/>
</dbReference>
<evidence type="ECO:0000259" key="16">
    <source>
        <dbReference type="Pfam" id="PF02563"/>
    </source>
</evidence>
<dbReference type="Proteomes" id="UP000054740">
    <property type="component" value="Unassembled WGS sequence"/>
</dbReference>
<keyword evidence="5" id="KW-0762">Sugar transport</keyword>
<dbReference type="GO" id="GO:0015159">
    <property type="term" value="F:polysaccharide transmembrane transporter activity"/>
    <property type="evidence" value="ECO:0007669"/>
    <property type="project" value="InterPro"/>
</dbReference>
<keyword evidence="9" id="KW-0406">Ion transport</keyword>
<keyword evidence="7 15" id="KW-0732">Signal</keyword>
<proteinExistence type="inferred from homology"/>
<keyword evidence="11" id="KW-0472">Membrane</keyword>
<dbReference type="PANTHER" id="PTHR33619">
    <property type="entry name" value="POLYSACCHARIDE EXPORT PROTEIN GFCE-RELATED"/>
    <property type="match status" value="1"/>
</dbReference>
<keyword evidence="6" id="KW-0812">Transmembrane</keyword>